<name>W8VVV1_9FLAO</name>
<evidence type="ECO:0000313" key="1">
    <source>
        <dbReference type="EMBL" id="BAO54187.1"/>
    </source>
</evidence>
<accession>W8VVV1</accession>
<proteinExistence type="predicted"/>
<evidence type="ECO:0000313" key="2">
    <source>
        <dbReference type="Proteomes" id="UP000031760"/>
    </source>
</evidence>
<dbReference type="STRING" id="1454201.NMS_0178"/>
<keyword evidence="2" id="KW-1185">Reference proteome</keyword>
<dbReference type="AlphaFoldDB" id="W8VVV1"/>
<protein>
    <submittedName>
        <fullName evidence="1">Uncharacterized protein</fullName>
    </submittedName>
</protein>
<reference evidence="1 2" key="1">
    <citation type="journal article" date="2014" name="Proc. Natl. Acad. Sci. U.S.A.">
        <title>Functional characterization of flavobacteria rhodopsins reveals a unique class of light-driven chloride pump in bacteria.</title>
        <authorList>
            <person name="Yoshizawa S."/>
            <person name="Kumagai Y."/>
            <person name="Kim H."/>
            <person name="Ogura Y."/>
            <person name="Hayashi T."/>
            <person name="Iwasaki W."/>
            <person name="DeLong E.F."/>
            <person name="Kogure K."/>
        </authorList>
    </citation>
    <scope>NUCLEOTIDE SEQUENCE [LARGE SCALE GENOMIC DNA]</scope>
    <source>
        <strain evidence="1 2">S1-08</strain>
    </source>
</reference>
<dbReference type="KEGG" id="nmf:NMS_0178"/>
<dbReference type="InterPro" id="IPR058060">
    <property type="entry name" value="HYC_CC_PP"/>
</dbReference>
<dbReference type="Proteomes" id="UP000031760">
    <property type="component" value="Chromosome"/>
</dbReference>
<dbReference type="HOGENOM" id="CLU_151284_1_0_10"/>
<dbReference type="NCBIfam" id="NF047658">
    <property type="entry name" value="HYC_CC_PP"/>
    <property type="match status" value="1"/>
</dbReference>
<organism evidence="1 2">
    <name type="scientific">Nonlabens marinus S1-08</name>
    <dbReference type="NCBI Taxonomy" id="1454201"/>
    <lineage>
        <taxon>Bacteria</taxon>
        <taxon>Pseudomonadati</taxon>
        <taxon>Bacteroidota</taxon>
        <taxon>Flavobacteriia</taxon>
        <taxon>Flavobacteriales</taxon>
        <taxon>Flavobacteriaceae</taxon>
        <taxon>Nonlabens</taxon>
    </lineage>
</organism>
<gene>
    <name evidence="1" type="ORF">NMS_0178</name>
</gene>
<sequence>MEKVMTATDCELPVISQKPCCSDKQLVKESTDDLKVSWDQLAPVQQFFLSSFAYSYSNLLNSTGTSTNPFADYSPPFLRQDVQVLHQTFLI</sequence>
<dbReference type="EMBL" id="AP014548">
    <property type="protein sequence ID" value="BAO54187.1"/>
    <property type="molecule type" value="Genomic_DNA"/>
</dbReference>